<proteinExistence type="predicted"/>
<gene>
    <name evidence="1" type="ORF">GCM10009006_33930</name>
</gene>
<organism evidence="1 2">
    <name type="scientific">Haloarcula argentinensis</name>
    <dbReference type="NCBI Taxonomy" id="43776"/>
    <lineage>
        <taxon>Archaea</taxon>
        <taxon>Methanobacteriati</taxon>
        <taxon>Methanobacteriota</taxon>
        <taxon>Stenosarchaea group</taxon>
        <taxon>Halobacteria</taxon>
        <taxon>Halobacteriales</taxon>
        <taxon>Haloarculaceae</taxon>
        <taxon>Haloarcula</taxon>
    </lineage>
</organism>
<dbReference type="RefSeq" id="WP_188853690.1">
    <property type="nucleotide sequence ID" value="NZ_BMON01000004.1"/>
</dbReference>
<comment type="caution">
    <text evidence="1">The sequence shown here is derived from an EMBL/GenBank/DDBJ whole genome shotgun (WGS) entry which is preliminary data.</text>
</comment>
<sequence length="276" mass="31441">MVTQSELRDRSEEKKSDVNNSYWAIENNRERGEPYHTALRALSHDTEEIVSCELLLGNVTEARQWAARLALANRSFIHLIETRTDEIPKSTLGTGGSRAMWGIFGAVLAGDERLIATLAAQMHSFEFIDRYTDPEEFYWCGSFLAALLADEPAGAKRARDTFEQVLDNPGDHWRGTRDVQTGLIEHDSDRVTNGIERILNYHREHVENLPRWRELLPLSASVYVLVARDYGLEIDIESEYLPDAIREYSLDERISLPQPDYLKAHLRVPAESASAE</sequence>
<evidence type="ECO:0008006" key="3">
    <source>
        <dbReference type="Google" id="ProtNLM"/>
    </source>
</evidence>
<accession>A0A830FRE0</accession>
<reference evidence="1" key="1">
    <citation type="journal article" date="2014" name="Int. J. Syst. Evol. Microbiol.">
        <title>Complete genome sequence of Corynebacterium casei LMG S-19264T (=DSM 44701T), isolated from a smear-ripened cheese.</title>
        <authorList>
            <consortium name="US DOE Joint Genome Institute (JGI-PGF)"/>
            <person name="Walter F."/>
            <person name="Albersmeier A."/>
            <person name="Kalinowski J."/>
            <person name="Ruckert C."/>
        </authorList>
    </citation>
    <scope>NUCLEOTIDE SEQUENCE</scope>
    <source>
        <strain evidence="1">JCM 15759</strain>
    </source>
</reference>
<reference evidence="1" key="2">
    <citation type="submission" date="2020-09" db="EMBL/GenBank/DDBJ databases">
        <authorList>
            <person name="Sun Q."/>
            <person name="Ohkuma M."/>
        </authorList>
    </citation>
    <scope>NUCLEOTIDE SEQUENCE</scope>
    <source>
        <strain evidence="1">JCM 15759</strain>
    </source>
</reference>
<name>A0A830FRE0_HALAR</name>
<dbReference type="OrthoDB" id="379684at2157"/>
<evidence type="ECO:0000313" key="2">
    <source>
        <dbReference type="Proteomes" id="UP000656367"/>
    </source>
</evidence>
<evidence type="ECO:0000313" key="1">
    <source>
        <dbReference type="EMBL" id="GGM49878.1"/>
    </source>
</evidence>
<dbReference type="EMBL" id="BMON01000004">
    <property type="protein sequence ID" value="GGM49878.1"/>
    <property type="molecule type" value="Genomic_DNA"/>
</dbReference>
<dbReference type="Proteomes" id="UP000656367">
    <property type="component" value="Unassembled WGS sequence"/>
</dbReference>
<dbReference type="AlphaFoldDB" id="A0A830FRE0"/>
<protein>
    <recommendedName>
        <fullName evidence="3">Immunity protein 49</fullName>
    </recommendedName>
</protein>